<sequence>MTAVLPPLEEVDRLLVGDHRDPHALLGAHPAGPGTVVRTLQPGAHAVTVVADGVRHPLTDLAHGLFSGLLPGPVTDYRFEVDTGRGPRVVEDPYAHPPTVSPTDLDLIARGEHPRLWDVLGAHPRDDGVAFAVWAPNARGVRVAGDFDAWVGRGTPMRHLGAGVWELFVPGVRPGCRYKFRVLGADGGWHEHADPLAFATEVPPANASVVADTHHEWHDHDWIARRRTVDWRRAPISVYEVHLGSWRAGLSYRELAVELGEYAREMGFTHVELLPATEHPFGGSWGYQATSYYAPTARFGTPDDFRHLVDHLHSLGIGVILDWVPAHFPRDAWALARFDGTPLYEHPDPRRGEHPDWGTLVFDLGRPEVRNFLVSSALYWLTEFHLDGLRVDAVASMLYLDYSRPDGHWLPNEHGGRENLEAVAFLRELNEAAPDDVLVFAEESTAWPGVTDDDGLEFDFKWNMGWMHDALRYLRNDPIRRAHHHHEITHSIEYAWSEHYLLPLSHDEVVHGKGSLWQRMPGDDARKAAGVRALLAYQWAHPGKQLLFMGGEFGQPWEWDADDSLPWWLLAEHGGMNYHRGIQRMVADLNEVYRREPALHTLDTTPDGFSWIRADDAANNVIAFQRHGADGSVLVCAVNFAGVAHHDYRLGLPRTGPWREALNTDLPGYGGSGVVNGEVAAVGEPLDGLPASAALRLPAAGVVWLTPA</sequence>
<dbReference type="InterPro" id="IPR006048">
    <property type="entry name" value="A-amylase/branching_C"/>
</dbReference>
<evidence type="ECO:0000256" key="8">
    <source>
        <dbReference type="ARBA" id="ARBA00023277"/>
    </source>
</evidence>
<keyword evidence="7 9" id="KW-0320">Glycogen biosynthesis</keyword>
<dbReference type="SMART" id="SM00642">
    <property type="entry name" value="Aamy"/>
    <property type="match status" value="1"/>
</dbReference>
<dbReference type="AlphaFoldDB" id="A0A3N1GYJ6"/>
<comment type="caution">
    <text evidence="12">The sequence shown here is derived from an EMBL/GenBank/DDBJ whole genome shotgun (WGS) entry which is preliminary data.</text>
</comment>
<comment type="subunit">
    <text evidence="9">Monomer.</text>
</comment>
<comment type="catalytic activity">
    <reaction evidence="1 9">
        <text>Transfers a segment of a (1-&gt;4)-alpha-D-glucan chain to a primary hydroxy group in a similar glucan chain.</text>
        <dbReference type="EC" id="2.4.1.18"/>
    </reaction>
</comment>
<dbReference type="InterPro" id="IPR013783">
    <property type="entry name" value="Ig-like_fold"/>
</dbReference>
<dbReference type="GO" id="GO:0005978">
    <property type="term" value="P:glycogen biosynthetic process"/>
    <property type="evidence" value="ECO:0007669"/>
    <property type="project" value="UniProtKB-UniRule"/>
</dbReference>
<dbReference type="RefSeq" id="WP_123741364.1">
    <property type="nucleotide sequence ID" value="NZ_RJKM01000001.1"/>
</dbReference>
<keyword evidence="8 9" id="KW-0119">Carbohydrate metabolism</keyword>
<dbReference type="SUPFAM" id="SSF51445">
    <property type="entry name" value="(Trans)glycosidases"/>
    <property type="match status" value="1"/>
</dbReference>
<dbReference type="NCBIfam" id="NF008967">
    <property type="entry name" value="PRK12313.1"/>
    <property type="match status" value="1"/>
</dbReference>
<organism evidence="12 13">
    <name type="scientific">Saccharothrix texasensis</name>
    <dbReference type="NCBI Taxonomy" id="103734"/>
    <lineage>
        <taxon>Bacteria</taxon>
        <taxon>Bacillati</taxon>
        <taxon>Actinomycetota</taxon>
        <taxon>Actinomycetes</taxon>
        <taxon>Pseudonocardiales</taxon>
        <taxon>Pseudonocardiaceae</taxon>
        <taxon>Saccharothrix</taxon>
    </lineage>
</organism>
<dbReference type="SUPFAM" id="SSF81296">
    <property type="entry name" value="E set domains"/>
    <property type="match status" value="2"/>
</dbReference>
<feature type="domain" description="Glycosyl hydrolase family 13 catalytic" evidence="11">
    <location>
        <begin position="240"/>
        <end position="580"/>
    </location>
</feature>
<dbReference type="InterPro" id="IPR013780">
    <property type="entry name" value="Glyco_hydro_b"/>
</dbReference>
<dbReference type="CDD" id="cd02688">
    <property type="entry name" value="E_set"/>
    <property type="match status" value="1"/>
</dbReference>
<dbReference type="InterPro" id="IPR054169">
    <property type="entry name" value="GlgB_N"/>
</dbReference>
<evidence type="ECO:0000256" key="6">
    <source>
        <dbReference type="ARBA" id="ARBA00022679"/>
    </source>
</evidence>
<evidence type="ECO:0000256" key="4">
    <source>
        <dbReference type="ARBA" id="ARBA00022600"/>
    </source>
</evidence>
<dbReference type="PIRSF" id="PIRSF000463">
    <property type="entry name" value="GlgB"/>
    <property type="match status" value="1"/>
</dbReference>
<evidence type="ECO:0000256" key="5">
    <source>
        <dbReference type="ARBA" id="ARBA00022676"/>
    </source>
</evidence>
<comment type="similarity">
    <text evidence="3 9">Belongs to the glycosyl hydrolase 13 family. GlgB subfamily.</text>
</comment>
<dbReference type="GO" id="GO:0003844">
    <property type="term" value="F:1,4-alpha-glucan branching enzyme activity"/>
    <property type="evidence" value="ECO:0007669"/>
    <property type="project" value="UniProtKB-UniRule"/>
</dbReference>
<gene>
    <name evidence="9" type="primary">glgB</name>
    <name evidence="12" type="ORF">EDD40_0397</name>
</gene>
<evidence type="ECO:0000256" key="9">
    <source>
        <dbReference type="HAMAP-Rule" id="MF_00685"/>
    </source>
</evidence>
<keyword evidence="4 9" id="KW-0321">Glycogen metabolism</keyword>
<comment type="function">
    <text evidence="9">Catalyzes the formation of the alpha-1,6-glucosidic linkages in glycogen by scission of a 1,4-alpha-linked oligosaccharide from growing alpha-1,4-glucan chains and the subsequent attachment of the oligosaccharide to the alpha-1,6 position.</text>
</comment>
<keyword evidence="6 9" id="KW-0808">Transferase</keyword>
<dbReference type="Gene3D" id="3.20.20.80">
    <property type="entry name" value="Glycosidases"/>
    <property type="match status" value="1"/>
</dbReference>
<dbReference type="InterPro" id="IPR037439">
    <property type="entry name" value="Branching_enzy"/>
</dbReference>
<dbReference type="Gene3D" id="2.60.40.1180">
    <property type="entry name" value="Golgi alpha-mannosidase II"/>
    <property type="match status" value="1"/>
</dbReference>
<evidence type="ECO:0000313" key="13">
    <source>
        <dbReference type="Proteomes" id="UP000268727"/>
    </source>
</evidence>
<dbReference type="HAMAP" id="MF_00685">
    <property type="entry name" value="GlgB"/>
    <property type="match status" value="1"/>
</dbReference>
<proteinExistence type="inferred from homology"/>
<dbReference type="PANTHER" id="PTHR43651">
    <property type="entry name" value="1,4-ALPHA-GLUCAN-BRANCHING ENZYME"/>
    <property type="match status" value="1"/>
</dbReference>
<dbReference type="GO" id="GO:0004553">
    <property type="term" value="F:hydrolase activity, hydrolyzing O-glycosyl compounds"/>
    <property type="evidence" value="ECO:0007669"/>
    <property type="project" value="InterPro"/>
</dbReference>
<keyword evidence="5 9" id="KW-0328">Glycosyltransferase</keyword>
<dbReference type="PANTHER" id="PTHR43651:SF3">
    <property type="entry name" value="1,4-ALPHA-GLUCAN-BRANCHING ENZYME"/>
    <property type="match status" value="1"/>
</dbReference>
<evidence type="ECO:0000313" key="12">
    <source>
        <dbReference type="EMBL" id="ROP35176.1"/>
    </source>
</evidence>
<dbReference type="UniPathway" id="UPA00164"/>
<evidence type="ECO:0000256" key="7">
    <source>
        <dbReference type="ARBA" id="ARBA00023056"/>
    </source>
</evidence>
<feature type="active site" description="Nucleophile" evidence="9 10">
    <location>
        <position position="392"/>
    </location>
</feature>
<dbReference type="InterPro" id="IPR014756">
    <property type="entry name" value="Ig_E-set"/>
</dbReference>
<comment type="pathway">
    <text evidence="2 9">Glycan biosynthesis; glycogen biosynthesis.</text>
</comment>
<dbReference type="FunFam" id="3.20.20.80:FF:000003">
    <property type="entry name" value="1,4-alpha-glucan branching enzyme GlgB"/>
    <property type="match status" value="1"/>
</dbReference>
<dbReference type="FunFam" id="2.60.40.1180:FF:000002">
    <property type="entry name" value="1,4-alpha-glucan branching enzyme GlgB"/>
    <property type="match status" value="1"/>
</dbReference>
<evidence type="ECO:0000256" key="1">
    <source>
        <dbReference type="ARBA" id="ARBA00000826"/>
    </source>
</evidence>
<evidence type="ECO:0000259" key="11">
    <source>
        <dbReference type="SMART" id="SM00642"/>
    </source>
</evidence>
<dbReference type="InterPro" id="IPR017853">
    <property type="entry name" value="GH"/>
</dbReference>
<dbReference type="Pfam" id="PF22019">
    <property type="entry name" value="GlgB_N"/>
    <property type="match status" value="1"/>
</dbReference>
<dbReference type="CDD" id="cd02855">
    <property type="entry name" value="E_set_GBE_prok_N"/>
    <property type="match status" value="1"/>
</dbReference>
<dbReference type="Proteomes" id="UP000268727">
    <property type="component" value="Unassembled WGS sequence"/>
</dbReference>
<dbReference type="NCBIfam" id="NF003811">
    <property type="entry name" value="PRK05402.1"/>
    <property type="match status" value="1"/>
</dbReference>
<protein>
    <recommendedName>
        <fullName evidence="9">1,4-alpha-glucan branching enzyme GlgB</fullName>
        <ecNumber evidence="9">2.4.1.18</ecNumber>
    </recommendedName>
    <alternativeName>
        <fullName evidence="9">1,4-alpha-D-glucan:1,4-alpha-D-glucan 6-glucosyl-transferase</fullName>
    </alternativeName>
    <alternativeName>
        <fullName evidence="9">Alpha-(1-&gt;4)-glucan branching enzyme</fullName>
    </alternativeName>
    <alternativeName>
        <fullName evidence="9">Glycogen branching enzyme</fullName>
        <shortName evidence="9">BE</shortName>
    </alternativeName>
</protein>
<dbReference type="GO" id="GO:0005829">
    <property type="term" value="C:cytosol"/>
    <property type="evidence" value="ECO:0007669"/>
    <property type="project" value="TreeGrafter"/>
</dbReference>
<dbReference type="Pfam" id="PF00128">
    <property type="entry name" value="Alpha-amylase"/>
    <property type="match status" value="1"/>
</dbReference>
<dbReference type="Gene3D" id="2.60.40.10">
    <property type="entry name" value="Immunoglobulins"/>
    <property type="match status" value="2"/>
</dbReference>
<dbReference type="CDD" id="cd11322">
    <property type="entry name" value="AmyAc_Glg_BE"/>
    <property type="match status" value="1"/>
</dbReference>
<keyword evidence="13" id="KW-1185">Reference proteome</keyword>
<dbReference type="InterPro" id="IPR006047">
    <property type="entry name" value="GH13_cat_dom"/>
</dbReference>
<evidence type="ECO:0000256" key="10">
    <source>
        <dbReference type="PIRSR" id="PIRSR000463-1"/>
    </source>
</evidence>
<accession>A0A3N1GYJ6</accession>
<dbReference type="EC" id="2.4.1.18" evidence="9"/>
<dbReference type="InterPro" id="IPR044143">
    <property type="entry name" value="GlgB_N_E_set_prok"/>
</dbReference>
<dbReference type="NCBIfam" id="TIGR01515">
    <property type="entry name" value="branching_enzym"/>
    <property type="match status" value="1"/>
</dbReference>
<evidence type="ECO:0000256" key="3">
    <source>
        <dbReference type="ARBA" id="ARBA00009000"/>
    </source>
</evidence>
<dbReference type="Pfam" id="PF02922">
    <property type="entry name" value="CBM_48"/>
    <property type="match status" value="1"/>
</dbReference>
<name>A0A3N1GYJ6_9PSEU</name>
<dbReference type="InterPro" id="IPR004193">
    <property type="entry name" value="Glyco_hydro_13_N"/>
</dbReference>
<dbReference type="OrthoDB" id="9800174at2"/>
<dbReference type="GO" id="GO:0043169">
    <property type="term" value="F:cation binding"/>
    <property type="evidence" value="ECO:0007669"/>
    <property type="project" value="InterPro"/>
</dbReference>
<evidence type="ECO:0000256" key="2">
    <source>
        <dbReference type="ARBA" id="ARBA00004964"/>
    </source>
</evidence>
<dbReference type="SUPFAM" id="SSF51011">
    <property type="entry name" value="Glycosyl hydrolase domain"/>
    <property type="match status" value="1"/>
</dbReference>
<feature type="active site" description="Proton donor" evidence="9 10">
    <location>
        <position position="442"/>
    </location>
</feature>
<dbReference type="Pfam" id="PF02806">
    <property type="entry name" value="Alpha-amylase_C"/>
    <property type="match status" value="1"/>
</dbReference>
<dbReference type="EMBL" id="RJKM01000001">
    <property type="protein sequence ID" value="ROP35176.1"/>
    <property type="molecule type" value="Genomic_DNA"/>
</dbReference>
<dbReference type="InterPro" id="IPR006407">
    <property type="entry name" value="GlgB"/>
</dbReference>
<reference evidence="12 13" key="1">
    <citation type="submission" date="2018-11" db="EMBL/GenBank/DDBJ databases">
        <title>Sequencing the genomes of 1000 actinobacteria strains.</title>
        <authorList>
            <person name="Klenk H.-P."/>
        </authorList>
    </citation>
    <scope>NUCLEOTIDE SEQUENCE [LARGE SCALE GENOMIC DNA]</scope>
    <source>
        <strain evidence="12 13">DSM 44231</strain>
    </source>
</reference>